<organism evidence="9 10">
    <name type="scientific">Apatococcus lobatus</name>
    <dbReference type="NCBI Taxonomy" id="904363"/>
    <lineage>
        <taxon>Eukaryota</taxon>
        <taxon>Viridiplantae</taxon>
        <taxon>Chlorophyta</taxon>
        <taxon>core chlorophytes</taxon>
        <taxon>Trebouxiophyceae</taxon>
        <taxon>Chlorellales</taxon>
        <taxon>Chlorellaceae</taxon>
        <taxon>Apatococcus</taxon>
    </lineage>
</organism>
<dbReference type="PROSITE" id="PS00141">
    <property type="entry name" value="ASP_PROTEASE"/>
    <property type="match status" value="1"/>
</dbReference>
<evidence type="ECO:0000313" key="9">
    <source>
        <dbReference type="EMBL" id="KAK9836843.1"/>
    </source>
</evidence>
<evidence type="ECO:0000256" key="6">
    <source>
        <dbReference type="PIRSR" id="PIRSR601461-2"/>
    </source>
</evidence>
<dbReference type="EMBL" id="JALJOS010000007">
    <property type="protein sequence ID" value="KAK9836843.1"/>
    <property type="molecule type" value="Genomic_DNA"/>
</dbReference>
<dbReference type="InterPro" id="IPR033121">
    <property type="entry name" value="PEPTIDASE_A1"/>
</dbReference>
<dbReference type="InterPro" id="IPR001969">
    <property type="entry name" value="Aspartic_peptidase_AS"/>
</dbReference>
<evidence type="ECO:0000256" key="1">
    <source>
        <dbReference type="ARBA" id="ARBA00007447"/>
    </source>
</evidence>
<dbReference type="PROSITE" id="PS51767">
    <property type="entry name" value="PEPTIDASE_A1"/>
    <property type="match status" value="1"/>
</dbReference>
<evidence type="ECO:0000313" key="10">
    <source>
        <dbReference type="Proteomes" id="UP001438707"/>
    </source>
</evidence>
<reference evidence="9 10" key="1">
    <citation type="journal article" date="2024" name="Nat. Commun.">
        <title>Phylogenomics reveals the evolutionary origins of lichenization in chlorophyte algae.</title>
        <authorList>
            <person name="Puginier C."/>
            <person name="Libourel C."/>
            <person name="Otte J."/>
            <person name="Skaloud P."/>
            <person name="Haon M."/>
            <person name="Grisel S."/>
            <person name="Petersen M."/>
            <person name="Berrin J.G."/>
            <person name="Delaux P.M."/>
            <person name="Dal Grande F."/>
            <person name="Keller J."/>
        </authorList>
    </citation>
    <scope>NUCLEOTIDE SEQUENCE [LARGE SCALE GENOMIC DNA]</scope>
    <source>
        <strain evidence="9 10">SAG 2145</strain>
    </source>
</reference>
<comment type="similarity">
    <text evidence="1 7">Belongs to the peptidase A1 family.</text>
</comment>
<name>A0AAW1RSQ8_9CHLO</name>
<keyword evidence="10" id="KW-1185">Reference proteome</keyword>
<proteinExistence type="inferred from homology"/>
<keyword evidence="3 7" id="KW-0064">Aspartyl protease</keyword>
<dbReference type="Proteomes" id="UP001438707">
    <property type="component" value="Unassembled WGS sequence"/>
</dbReference>
<feature type="disulfide bond" evidence="6">
    <location>
        <begin position="253"/>
        <end position="291"/>
    </location>
</feature>
<gene>
    <name evidence="9" type="ORF">WJX74_009345</name>
</gene>
<dbReference type="GO" id="GO:0006508">
    <property type="term" value="P:proteolysis"/>
    <property type="evidence" value="ECO:0007669"/>
    <property type="project" value="UniProtKB-KW"/>
</dbReference>
<feature type="active site" evidence="5">
    <location>
        <position position="216"/>
    </location>
</feature>
<dbReference type="PRINTS" id="PR00792">
    <property type="entry name" value="PEPSIN"/>
</dbReference>
<dbReference type="Pfam" id="PF00026">
    <property type="entry name" value="Asp"/>
    <property type="match status" value="1"/>
</dbReference>
<feature type="domain" description="Peptidase A1" evidence="8">
    <location>
        <begin position="10"/>
        <end position="333"/>
    </location>
</feature>
<evidence type="ECO:0000256" key="2">
    <source>
        <dbReference type="ARBA" id="ARBA00022670"/>
    </source>
</evidence>
<evidence type="ECO:0000259" key="8">
    <source>
        <dbReference type="PROSITE" id="PS51767"/>
    </source>
</evidence>
<dbReference type="PANTHER" id="PTHR47966">
    <property type="entry name" value="BETA-SITE APP-CLEAVING ENZYME, ISOFORM A-RELATED"/>
    <property type="match status" value="1"/>
</dbReference>
<keyword evidence="2 7" id="KW-0645">Protease</keyword>
<comment type="caution">
    <text evidence="9">The sequence shown here is derived from an EMBL/GenBank/DDBJ whole genome shotgun (WGS) entry which is preliminary data.</text>
</comment>
<dbReference type="GO" id="GO:0004190">
    <property type="term" value="F:aspartic-type endopeptidase activity"/>
    <property type="evidence" value="ECO:0007669"/>
    <property type="project" value="UniProtKB-KW"/>
</dbReference>
<protein>
    <recommendedName>
        <fullName evidence="8">Peptidase A1 domain-containing protein</fullName>
    </recommendedName>
</protein>
<dbReference type="SUPFAM" id="SSF50630">
    <property type="entry name" value="Acid proteases"/>
    <property type="match status" value="1"/>
</dbReference>
<sequence length="348" mass="36143">MRDVCLHVQYYGQIAVGTPLQNFTTCFDTGSSDLWLPAAGCSSYACRFHNLYNPDDSSTAQIPEGGADALGFFIGYGTGAVEGVTVNDTLKVGAITVPRQATGGVLQATPDFTDSSCDGLFGLGFQALSSQHAAPPFFNMIAAHQLDSNQFSVWLNPDLAADNAGEIVFGGVNSGRFVGDLATVPVVNESFWAIGMDSIQVNGQNVPISATTAAVDTGSTIIAMTDADARAINAVIPGSAYWSDGGIYNLTNCNDLASQPVITFQIGGRPYQLQPADYTQQANQTNSDSGCISAFVPGSPSDQLLILGDPFLRRYFSTYSYDPSSGSAAVGFATAAPDAAAASATAVG</sequence>
<dbReference type="Gene3D" id="2.40.70.10">
    <property type="entry name" value="Acid Proteases"/>
    <property type="match status" value="2"/>
</dbReference>
<dbReference type="InterPro" id="IPR001461">
    <property type="entry name" value="Aspartic_peptidase_A1"/>
</dbReference>
<feature type="active site" evidence="5">
    <location>
        <position position="28"/>
    </location>
</feature>
<dbReference type="InterPro" id="IPR021109">
    <property type="entry name" value="Peptidase_aspartic_dom_sf"/>
</dbReference>
<evidence type="ECO:0000256" key="7">
    <source>
        <dbReference type="RuleBase" id="RU000454"/>
    </source>
</evidence>
<keyword evidence="4 7" id="KW-0378">Hydrolase</keyword>
<evidence type="ECO:0000256" key="3">
    <source>
        <dbReference type="ARBA" id="ARBA00022750"/>
    </source>
</evidence>
<dbReference type="FunFam" id="2.40.70.10:FF:000115">
    <property type="entry name" value="Lysosomal aspartic protease"/>
    <property type="match status" value="1"/>
</dbReference>
<dbReference type="PANTHER" id="PTHR47966:SF51">
    <property type="entry name" value="BETA-SITE APP-CLEAVING ENZYME, ISOFORM A-RELATED"/>
    <property type="match status" value="1"/>
</dbReference>
<dbReference type="AlphaFoldDB" id="A0AAW1RSQ8"/>
<feature type="disulfide bond" evidence="6">
    <location>
        <begin position="41"/>
        <end position="46"/>
    </location>
</feature>
<evidence type="ECO:0000256" key="5">
    <source>
        <dbReference type="PIRSR" id="PIRSR601461-1"/>
    </source>
</evidence>
<accession>A0AAW1RSQ8</accession>
<evidence type="ECO:0000256" key="4">
    <source>
        <dbReference type="ARBA" id="ARBA00022801"/>
    </source>
</evidence>
<keyword evidence="6" id="KW-1015">Disulfide bond</keyword>